<dbReference type="SUPFAM" id="SSF64484">
    <property type="entry name" value="beta and beta-prime subunits of DNA dependent RNA-polymerase"/>
    <property type="match status" value="1"/>
</dbReference>
<dbReference type="InterPro" id="IPR037033">
    <property type="entry name" value="DNA-dir_RNAP_su2_hyb_sf"/>
</dbReference>
<keyword evidence="4" id="KW-0548">Nucleotidyltransferase</keyword>
<organism evidence="6">
    <name type="scientific">marine sediment metagenome</name>
    <dbReference type="NCBI Taxonomy" id="412755"/>
    <lineage>
        <taxon>unclassified sequences</taxon>
        <taxon>metagenomes</taxon>
        <taxon>ecological metagenomes</taxon>
    </lineage>
</organism>
<proteinExistence type="predicted"/>
<dbReference type="Gene3D" id="2.40.40.20">
    <property type="match status" value="1"/>
</dbReference>
<dbReference type="GO" id="GO:0003899">
    <property type="term" value="F:DNA-directed RNA polymerase activity"/>
    <property type="evidence" value="ECO:0007669"/>
    <property type="project" value="UniProtKB-EC"/>
</dbReference>
<keyword evidence="5" id="KW-0804">Transcription</keyword>
<reference evidence="6" key="1">
    <citation type="journal article" date="2015" name="Nature">
        <title>Complex archaea that bridge the gap between prokaryotes and eukaryotes.</title>
        <authorList>
            <person name="Spang A."/>
            <person name="Saw J.H."/>
            <person name="Jorgensen S.L."/>
            <person name="Zaremba-Niedzwiedzka K."/>
            <person name="Martijn J."/>
            <person name="Lind A.E."/>
            <person name="van Eijk R."/>
            <person name="Schleper C."/>
            <person name="Guy L."/>
            <person name="Ettema T.J."/>
        </authorList>
    </citation>
    <scope>NUCLEOTIDE SEQUENCE</scope>
</reference>
<dbReference type="GO" id="GO:0000428">
    <property type="term" value="C:DNA-directed RNA polymerase complex"/>
    <property type="evidence" value="ECO:0007669"/>
    <property type="project" value="UniProtKB-KW"/>
</dbReference>
<gene>
    <name evidence="6" type="ORF">LCGC14_0693400</name>
</gene>
<dbReference type="GO" id="GO:0006351">
    <property type="term" value="P:DNA-templated transcription"/>
    <property type="evidence" value="ECO:0007669"/>
    <property type="project" value="InterPro"/>
</dbReference>
<dbReference type="AlphaFoldDB" id="A0A0F9QJZ1"/>
<comment type="caution">
    <text evidence="6">The sequence shown here is derived from an EMBL/GenBank/DDBJ whole genome shotgun (WGS) entry which is preliminary data.</text>
</comment>
<dbReference type="EC" id="2.7.7.6" evidence="1"/>
<evidence type="ECO:0000256" key="1">
    <source>
        <dbReference type="ARBA" id="ARBA00012418"/>
    </source>
</evidence>
<dbReference type="EMBL" id="LAZR01001453">
    <property type="protein sequence ID" value="KKN44425.1"/>
    <property type="molecule type" value="Genomic_DNA"/>
</dbReference>
<evidence type="ECO:0000256" key="2">
    <source>
        <dbReference type="ARBA" id="ARBA00022478"/>
    </source>
</evidence>
<accession>A0A0F9QJZ1</accession>
<evidence type="ECO:0000256" key="4">
    <source>
        <dbReference type="ARBA" id="ARBA00022695"/>
    </source>
</evidence>
<keyword evidence="2" id="KW-0240">DNA-directed RNA polymerase</keyword>
<keyword evidence="3" id="KW-0808">Transferase</keyword>
<dbReference type="GO" id="GO:0003677">
    <property type="term" value="F:DNA binding"/>
    <property type="evidence" value="ECO:0007669"/>
    <property type="project" value="InterPro"/>
</dbReference>
<protein>
    <recommendedName>
        <fullName evidence="1">DNA-directed RNA polymerase</fullName>
        <ecNumber evidence="1">2.7.7.6</ecNumber>
    </recommendedName>
</protein>
<evidence type="ECO:0000256" key="5">
    <source>
        <dbReference type="ARBA" id="ARBA00023163"/>
    </source>
</evidence>
<evidence type="ECO:0000313" key="6">
    <source>
        <dbReference type="EMBL" id="KKN44425.1"/>
    </source>
</evidence>
<name>A0A0F9QJZ1_9ZZZZ</name>
<evidence type="ECO:0000256" key="3">
    <source>
        <dbReference type="ARBA" id="ARBA00022679"/>
    </source>
</evidence>
<sequence length="1052" mass="119457">MNNFAMLLKLTFEDHLRRMNSRLRGAGKALDMTLEVREDDLNICMDLRVSDEVGTLVIPRMRKNQYGNYVIGDRNDRAVCPFMVVLDGTPQHITYEQMIIAMLSLNMEDIFPEQGKRNHIDKIIWAFTQDRGRLAIGLCQRFLNLRLFNALPLSGTPMQDWAMNHRMMIFDPIFDTLRPDEKLEYQRRKNELLHPWGSIGLSDGAAATRNYILQEDLRQYTAFGTNHHNPIRNLYSTLGMRGEESPSVISESAARLESEGIKRGGWNWMTVFLDLPLNFEDQILVSRRHAGKTVTYDRTFTVFGEEAVNPGDNILKGRVLGINEDESPVIFDIDCDHAEVIDCKDGDVPFDGQDQPVRIVTLQVVYTFKEGFKVTNQHGNKGIVILEDLGTVYDPVRGEIPIDVIVSAKSVQKRKNFGQILEAMATLINGNERMVVPDDIHVTTEQVKAKLAAAGYPKEGTCPVRTPWGNFESICGWVHWGVTKTPEEQLWEKKDVTATNQRGLRIRGNKVSTIELKAMTTLFGPGSKVVKEILSHRQGLEEVRERLDIVRGMAGLYRDNLPLVEPDAFCYKPAGMGTFHTVEGLVGTVADGEMFPQGCYLQLPFRLLVSIPDDRSKGIQETIASEDAYEHMGIGARHFEFDRIMIPSAALRQPWRHPTGKLGLPDTSTQLNQILEAIDRLKHGEIKEAQLSTLIFRYLHHISRDLSTKSGKISTYLMAVRYPWSTKATAVLGRDLETNWVEIHKDMARDLKVSTGDYIMVERFPCLGFMSTRIQRVRVTDDPEAKYVIRVSENSLCSMNLDFDGDVIYLMSFHTNAAKQELKENFHNPHPRVKEVIDRLNGKKVPMTRTMNLQEMGIMSFSRMTPKEHADLNATSLAVKLWTGPTIALCYSLMRIVEGNIPYHERDAHINVEVLLDKVGNSVFSQKHGTKSLREECVEAVCLADPARLTKLGFPEKETQQLCNIIRSYATKLGIRTDAELAAHYQRHLEEGRSNIISTIVRRFHKTYFATRSNLHPLDLLEHLEGEPRDLVSFLVQQGLKKDEEKKELAAA</sequence>
<dbReference type="Gene3D" id="2.40.270.10">
    <property type="entry name" value="DNA-directed RNA polymerase, subunit 2, domain 6"/>
    <property type="match status" value="1"/>
</dbReference>